<name>A0A1L8CX77_9THEO</name>
<comment type="caution">
    <text evidence="11">The sequence shown here is derived from an EMBL/GenBank/DDBJ whole genome shotgun (WGS) entry which is preliminary data.</text>
</comment>
<gene>
    <name evidence="11" type="ORF">cpu_19840</name>
</gene>
<organism evidence="11 12">
    <name type="scientific">Carboxydothermus pertinax</name>
    <dbReference type="NCBI Taxonomy" id="870242"/>
    <lineage>
        <taxon>Bacteria</taxon>
        <taxon>Bacillati</taxon>
        <taxon>Bacillota</taxon>
        <taxon>Clostridia</taxon>
        <taxon>Thermoanaerobacterales</taxon>
        <taxon>Thermoanaerobacteraceae</taxon>
        <taxon>Carboxydothermus</taxon>
    </lineage>
</organism>
<proteinExistence type="inferred from homology"/>
<evidence type="ECO:0000256" key="4">
    <source>
        <dbReference type="ARBA" id="ARBA00022679"/>
    </source>
</evidence>
<evidence type="ECO:0000259" key="10">
    <source>
        <dbReference type="Pfam" id="PF00535"/>
    </source>
</evidence>
<comment type="similarity">
    <text evidence="2">Belongs to the glycosyltransferase 2 family.</text>
</comment>
<keyword evidence="5" id="KW-0460">Magnesium</keyword>
<evidence type="ECO:0000256" key="8">
    <source>
        <dbReference type="ARBA" id="ARBA00048689"/>
    </source>
</evidence>
<dbReference type="RefSeq" id="WP_075859888.1">
    <property type="nucleotide sequence ID" value="NZ_BDJK01000055.1"/>
</dbReference>
<dbReference type="CDD" id="cd04179">
    <property type="entry name" value="DPM_DPG-synthase_like"/>
    <property type="match status" value="1"/>
</dbReference>
<dbReference type="PANTHER" id="PTHR48090">
    <property type="entry name" value="UNDECAPRENYL-PHOSPHATE 4-DEOXY-4-FORMAMIDO-L-ARABINOSE TRANSFERASE-RELATED"/>
    <property type="match status" value="1"/>
</dbReference>
<evidence type="ECO:0000256" key="2">
    <source>
        <dbReference type="ARBA" id="ARBA00006739"/>
    </source>
</evidence>
<evidence type="ECO:0000256" key="5">
    <source>
        <dbReference type="ARBA" id="ARBA00022842"/>
    </source>
</evidence>
<dbReference type="InterPro" id="IPR001173">
    <property type="entry name" value="Glyco_trans_2-like"/>
</dbReference>
<dbReference type="GO" id="GO:0016757">
    <property type="term" value="F:glycosyltransferase activity"/>
    <property type="evidence" value="ECO:0007669"/>
    <property type="project" value="UniProtKB-KW"/>
</dbReference>
<dbReference type="Proteomes" id="UP000187485">
    <property type="component" value="Unassembled WGS sequence"/>
</dbReference>
<keyword evidence="12" id="KW-1185">Reference proteome</keyword>
<dbReference type="Pfam" id="PF00535">
    <property type="entry name" value="Glycos_transf_2"/>
    <property type="match status" value="1"/>
</dbReference>
<dbReference type="STRING" id="870242.cpu_19840"/>
<dbReference type="OrthoDB" id="9815144at2"/>
<evidence type="ECO:0000256" key="6">
    <source>
        <dbReference type="ARBA" id="ARBA00039022"/>
    </source>
</evidence>
<protein>
    <recommendedName>
        <fullName evidence="7">Glucosyl-3-phosphoglycerate synthase</fullName>
        <ecNumber evidence="6">2.4.1.266</ecNumber>
    </recommendedName>
</protein>
<evidence type="ECO:0000313" key="12">
    <source>
        <dbReference type="Proteomes" id="UP000187485"/>
    </source>
</evidence>
<dbReference type="EMBL" id="BDJK01000055">
    <property type="protein sequence ID" value="GAV23474.1"/>
    <property type="molecule type" value="Genomic_DNA"/>
</dbReference>
<dbReference type="InterPro" id="IPR029044">
    <property type="entry name" value="Nucleotide-diphossugar_trans"/>
</dbReference>
<feature type="domain" description="Glycosyltransferase 2-like" evidence="10">
    <location>
        <begin position="5"/>
        <end position="133"/>
    </location>
</feature>
<evidence type="ECO:0000256" key="1">
    <source>
        <dbReference type="ARBA" id="ARBA00001946"/>
    </source>
</evidence>
<evidence type="ECO:0000256" key="3">
    <source>
        <dbReference type="ARBA" id="ARBA00022676"/>
    </source>
</evidence>
<keyword evidence="3" id="KW-0328">Glycosyltransferase</keyword>
<evidence type="ECO:0000313" key="11">
    <source>
        <dbReference type="EMBL" id="GAV23474.1"/>
    </source>
</evidence>
<comment type="catalytic activity">
    <reaction evidence="9">
        <text>an NDP-alpha-D-glucose + (2R)-3-phosphoglycerate = (2R)-2-O-(alpha-D-glucopyranosyl)-3-phospho-glycerate + a ribonucleoside 5'-diphosphate + H(+)</text>
        <dbReference type="Rhea" id="RHEA:47244"/>
        <dbReference type="ChEBI" id="CHEBI:15378"/>
        <dbReference type="ChEBI" id="CHEBI:57930"/>
        <dbReference type="ChEBI" id="CHEBI:58272"/>
        <dbReference type="ChEBI" id="CHEBI:62600"/>
        <dbReference type="ChEBI" id="CHEBI:76533"/>
        <dbReference type="EC" id="2.4.1.266"/>
    </reaction>
    <physiologicalReaction direction="left-to-right" evidence="9">
        <dbReference type="Rhea" id="RHEA:47245"/>
    </physiologicalReaction>
</comment>
<comment type="catalytic activity">
    <reaction evidence="8">
        <text>(2R)-3-phosphoglycerate + UDP-alpha-D-glucose = (2R)-2-O-(alpha-D-glucopyranosyl)-3-phospho-glycerate + UDP + H(+)</text>
        <dbReference type="Rhea" id="RHEA:31319"/>
        <dbReference type="ChEBI" id="CHEBI:15378"/>
        <dbReference type="ChEBI" id="CHEBI:58223"/>
        <dbReference type="ChEBI" id="CHEBI:58272"/>
        <dbReference type="ChEBI" id="CHEBI:58885"/>
        <dbReference type="ChEBI" id="CHEBI:62600"/>
        <dbReference type="EC" id="2.4.1.266"/>
    </reaction>
    <physiologicalReaction direction="left-to-right" evidence="8">
        <dbReference type="Rhea" id="RHEA:31320"/>
    </physiologicalReaction>
</comment>
<keyword evidence="4 11" id="KW-0808">Transferase</keyword>
<evidence type="ECO:0000256" key="7">
    <source>
        <dbReference type="ARBA" id="ARBA00040894"/>
    </source>
</evidence>
<evidence type="ECO:0000256" key="9">
    <source>
        <dbReference type="ARBA" id="ARBA00048997"/>
    </source>
</evidence>
<dbReference type="EC" id="2.4.1.266" evidence="6"/>
<sequence>MTINVLIPAFNEEKNIGRVILALKKLSLIARIIVIDDGSWDGTANVARRMGVEVISLSPNQGKGAALYQGFKVSNGEIIAFFDADLINLTPGHILDLLLPVIKGEADMTIGVFSKGRLSTDLAQKVAPFLSGQRAFTRSFLENFFNNHREVTALGYGVEVALTLYAEKTGARVVEVPLVNLTHVMKEEKLGFFPGMLARAKMYREIVNSFGNKIKLG</sequence>
<dbReference type="InterPro" id="IPR050256">
    <property type="entry name" value="Glycosyltransferase_2"/>
</dbReference>
<dbReference type="SUPFAM" id="SSF53448">
    <property type="entry name" value="Nucleotide-diphospho-sugar transferases"/>
    <property type="match status" value="1"/>
</dbReference>
<dbReference type="AlphaFoldDB" id="A0A1L8CX77"/>
<dbReference type="Gene3D" id="3.90.550.10">
    <property type="entry name" value="Spore Coat Polysaccharide Biosynthesis Protein SpsA, Chain A"/>
    <property type="match status" value="1"/>
</dbReference>
<comment type="cofactor">
    <cofactor evidence="1">
        <name>Mg(2+)</name>
        <dbReference type="ChEBI" id="CHEBI:18420"/>
    </cofactor>
</comment>
<accession>A0A1L8CX77</accession>
<reference evidence="12" key="1">
    <citation type="submission" date="2016-12" db="EMBL/GenBank/DDBJ databases">
        <title>Draft Genome Sequences od Carboxydothermus pertinax and islandicus, Hydrogenogenic Carboxydotrophic Bacteria.</title>
        <authorList>
            <person name="Fukuyama Y."/>
            <person name="Ohmae K."/>
            <person name="Yoneda Y."/>
            <person name="Yoshida T."/>
            <person name="Sako Y."/>
        </authorList>
    </citation>
    <scope>NUCLEOTIDE SEQUENCE [LARGE SCALE GENOMIC DNA]</scope>
    <source>
        <strain evidence="12">Ug1</strain>
    </source>
</reference>
<dbReference type="PANTHER" id="PTHR48090:SF10">
    <property type="entry name" value="GLUCOSYL-3-PHOSPHOGLYCERATE SYNTHASE"/>
    <property type="match status" value="1"/>
</dbReference>